<feature type="domain" description="PDZ" evidence="2">
    <location>
        <begin position="544"/>
        <end position="617"/>
    </location>
</feature>
<dbReference type="PANTHER" id="PTHR11324:SF16">
    <property type="entry name" value="PDZ DOMAIN-CONTAINING PROTEIN 2"/>
    <property type="match status" value="1"/>
</dbReference>
<dbReference type="PANTHER" id="PTHR11324">
    <property type="entry name" value="IL16-RELATED"/>
    <property type="match status" value="1"/>
</dbReference>
<feature type="region of interest" description="Disordered" evidence="1">
    <location>
        <begin position="194"/>
        <end position="233"/>
    </location>
</feature>
<evidence type="ECO:0000256" key="1">
    <source>
        <dbReference type="SAM" id="MobiDB-lite"/>
    </source>
</evidence>
<dbReference type="OrthoDB" id="6022711at2759"/>
<dbReference type="CDD" id="cd00136">
    <property type="entry name" value="PDZ_canonical"/>
    <property type="match status" value="1"/>
</dbReference>
<accession>A0A7R8CST8</accession>
<feature type="compositionally biased region" description="Polar residues" evidence="1">
    <location>
        <begin position="220"/>
        <end position="230"/>
    </location>
</feature>
<dbReference type="SUPFAM" id="SSF50156">
    <property type="entry name" value="PDZ domain-like"/>
    <property type="match status" value="2"/>
</dbReference>
<protein>
    <submittedName>
        <fullName evidence="3">(salmon louse) hypothetical protein</fullName>
    </submittedName>
</protein>
<dbReference type="InterPro" id="IPR001478">
    <property type="entry name" value="PDZ"/>
</dbReference>
<organism evidence="3 4">
    <name type="scientific">Lepeophtheirus salmonis</name>
    <name type="common">Salmon louse</name>
    <name type="synonym">Caligus salmonis</name>
    <dbReference type="NCBI Taxonomy" id="72036"/>
    <lineage>
        <taxon>Eukaryota</taxon>
        <taxon>Metazoa</taxon>
        <taxon>Ecdysozoa</taxon>
        <taxon>Arthropoda</taxon>
        <taxon>Crustacea</taxon>
        <taxon>Multicrustacea</taxon>
        <taxon>Hexanauplia</taxon>
        <taxon>Copepoda</taxon>
        <taxon>Siphonostomatoida</taxon>
        <taxon>Caligidae</taxon>
        <taxon>Lepeophtheirus</taxon>
    </lineage>
</organism>
<dbReference type="Proteomes" id="UP000675881">
    <property type="component" value="Chromosome 4"/>
</dbReference>
<feature type="compositionally biased region" description="Low complexity" evidence="1">
    <location>
        <begin position="276"/>
        <end position="292"/>
    </location>
</feature>
<feature type="domain" description="PDZ" evidence="2">
    <location>
        <begin position="342"/>
        <end position="388"/>
    </location>
</feature>
<dbReference type="AlphaFoldDB" id="A0A7R8CST8"/>
<dbReference type="CDD" id="cd06759">
    <property type="entry name" value="PDZ3_PDZD2-PDZ1_hPro-IL-16-like"/>
    <property type="match status" value="1"/>
</dbReference>
<feature type="region of interest" description="Disordered" evidence="1">
    <location>
        <begin position="138"/>
        <end position="171"/>
    </location>
</feature>
<reference evidence="3" key="1">
    <citation type="submission" date="2021-02" db="EMBL/GenBank/DDBJ databases">
        <authorList>
            <person name="Bekaert M."/>
        </authorList>
    </citation>
    <scope>NUCLEOTIDE SEQUENCE</scope>
    <source>
        <strain evidence="3">IoA-00</strain>
    </source>
</reference>
<evidence type="ECO:0000259" key="2">
    <source>
        <dbReference type="PROSITE" id="PS50106"/>
    </source>
</evidence>
<feature type="compositionally biased region" description="Basic residues" evidence="1">
    <location>
        <begin position="142"/>
        <end position="156"/>
    </location>
</feature>
<dbReference type="Pfam" id="PF00595">
    <property type="entry name" value="PDZ"/>
    <property type="match status" value="2"/>
</dbReference>
<sequence length="731" mass="80454">MRLFTSNSSHTPKSSPELVRHSLVLTEEALLTNSPMMNSNSRSLPSLHNPNSFTPSAVVSTLGRKFSRRFTSTNEESSRQFRLCRIASPSRKKWSINGNDQRKDEALPSKKSVSRVDSFKNFILGTVSSSSNGFAATLRTPRAVKRRSRNSARSQKHNQEMSKSTSDVGTSTLEDSVYDSILTLDESCCKSETDLPTMAGNDDRGSILSNDSSSRISRRCMSTSNGTIPSKNLGILPENRAINFRHSGDYSLRFHVDSSMEFKSYGLIDDRCKESGYGSNSLDSTSSTSSLRDSPKGDEEAEVTRKKKSKSILKKTSSNSTLKRNWASLLRRKKLKEINTNGFHVVHIEPKGLTDRDGRIQVGDEIINVNGLRLRGCSIEEAIKILRNNRLEQGPSSNADLDIMDIVIARDVPSEDEEGDLCDEIENEAPSTHSLPLTSQVPHNFSLKNGRQAKLCVSLNENAPSLSSLHETSLNSDTDEIKSSCSLITWRRKHGGRLINGGYVSDGGFNHPKELLNLSNNVNHSSSNNVPIKKSKGIMLNTYNVVFEKGQGRKGLGFSVVGGRDSPKGHLGIFVKTIFAHGQAADQGTLKEGDEILSVNGHRIQGLSHSEAISIFKGIKKGKVIIQISRRESSAIHVNRVYQISLGEYEERIRTFPYVCLDNIVALEEMSEDQPTVRSTDGSNSTVLKNSINNSNSNNDNNNKLSSSSSALAINEKSKVTSNVNIFPVII</sequence>
<evidence type="ECO:0000313" key="4">
    <source>
        <dbReference type="Proteomes" id="UP000675881"/>
    </source>
</evidence>
<feature type="compositionally biased region" description="Basic and acidic residues" evidence="1">
    <location>
        <begin position="293"/>
        <end position="304"/>
    </location>
</feature>
<name>A0A7R8CST8_LEPSM</name>
<feature type="compositionally biased region" description="Polar residues" evidence="1">
    <location>
        <begin position="161"/>
        <end position="171"/>
    </location>
</feature>
<feature type="region of interest" description="Disordered" evidence="1">
    <location>
        <begin position="672"/>
        <end position="706"/>
    </location>
</feature>
<feature type="region of interest" description="Disordered" evidence="1">
    <location>
        <begin position="276"/>
        <end position="316"/>
    </location>
</feature>
<feature type="compositionally biased region" description="Low complexity" evidence="1">
    <location>
        <begin position="689"/>
        <end position="706"/>
    </location>
</feature>
<dbReference type="InterPro" id="IPR036034">
    <property type="entry name" value="PDZ_sf"/>
</dbReference>
<dbReference type="EMBL" id="HG994583">
    <property type="protein sequence ID" value="CAF2920027.1"/>
    <property type="molecule type" value="Genomic_DNA"/>
</dbReference>
<evidence type="ECO:0000313" key="3">
    <source>
        <dbReference type="EMBL" id="CAF2920027.1"/>
    </source>
</evidence>
<keyword evidence="4" id="KW-1185">Reference proteome</keyword>
<dbReference type="SMART" id="SM00228">
    <property type="entry name" value="PDZ"/>
    <property type="match status" value="2"/>
</dbReference>
<feature type="compositionally biased region" description="Polar residues" evidence="1">
    <location>
        <begin position="673"/>
        <end position="688"/>
    </location>
</feature>
<feature type="compositionally biased region" description="Low complexity" evidence="1">
    <location>
        <begin position="206"/>
        <end position="215"/>
    </location>
</feature>
<gene>
    <name evidence="3" type="ORF">LSAA_8903</name>
</gene>
<dbReference type="PROSITE" id="PS50106">
    <property type="entry name" value="PDZ"/>
    <property type="match status" value="2"/>
</dbReference>
<proteinExistence type="predicted"/>
<dbReference type="Gene3D" id="2.30.42.10">
    <property type="match status" value="2"/>
</dbReference>